<dbReference type="InterPro" id="IPR036291">
    <property type="entry name" value="NAD(P)-bd_dom_sf"/>
</dbReference>
<comment type="similarity">
    <text evidence="1">Belongs to the short-chain dehydrogenases/reductases (SDR) family.</text>
</comment>
<dbReference type="InterPro" id="IPR050259">
    <property type="entry name" value="SDR"/>
</dbReference>
<evidence type="ECO:0000313" key="2">
    <source>
        <dbReference type="EMBL" id="MBB4858295.1"/>
    </source>
</evidence>
<organism evidence="2 3">
    <name type="scientific">Novosphingobium chloroacetimidivorans</name>
    <dbReference type="NCBI Taxonomy" id="1428314"/>
    <lineage>
        <taxon>Bacteria</taxon>
        <taxon>Pseudomonadati</taxon>
        <taxon>Pseudomonadota</taxon>
        <taxon>Alphaproteobacteria</taxon>
        <taxon>Sphingomonadales</taxon>
        <taxon>Sphingomonadaceae</taxon>
        <taxon>Novosphingobium</taxon>
    </lineage>
</organism>
<proteinExistence type="inferred from homology"/>
<dbReference type="Proteomes" id="UP000555448">
    <property type="component" value="Unassembled WGS sequence"/>
</dbReference>
<evidence type="ECO:0000313" key="3">
    <source>
        <dbReference type="Proteomes" id="UP000555448"/>
    </source>
</evidence>
<protein>
    <submittedName>
        <fullName evidence="2">NAD(P)-dependent dehydrogenase (Short-subunit alcohol dehydrogenase family)</fullName>
    </submittedName>
</protein>
<reference evidence="2 3" key="1">
    <citation type="submission" date="2020-08" db="EMBL/GenBank/DDBJ databases">
        <title>Functional genomics of gut bacteria from endangered species of beetles.</title>
        <authorList>
            <person name="Carlos-Shanley C."/>
        </authorList>
    </citation>
    <scope>NUCLEOTIDE SEQUENCE [LARGE SCALE GENOMIC DNA]</scope>
    <source>
        <strain evidence="2 3">S00245</strain>
    </source>
</reference>
<dbReference type="InterPro" id="IPR002347">
    <property type="entry name" value="SDR_fam"/>
</dbReference>
<gene>
    <name evidence="2" type="ORF">HNO88_001614</name>
</gene>
<dbReference type="PRINTS" id="PR00080">
    <property type="entry name" value="SDRFAMILY"/>
</dbReference>
<dbReference type="PANTHER" id="PTHR42879">
    <property type="entry name" value="3-OXOACYL-(ACYL-CARRIER-PROTEIN) REDUCTASE"/>
    <property type="match status" value="1"/>
</dbReference>
<sequence>MPATSAARVTSDPVSGERPVLSTHVLLTGASRGIGAAIADALRARDVLLFAASSADADLSAEDGPDRLWQVALDRLDGRVDVLINNAGVFEASPLDAEEEAWIAQWRRTMTINLEASARLSRAAILAWQASGTGGRIVNVASRAAYRGDSPAHWHYAASKAGMVGMTKTIARGYAAQGILAFAICPGFTMTGMADDYLASRGGDKLLADIPLGRVAQPEEIGLIATFLALDAPASMTGAVLDANGASYVR</sequence>
<dbReference type="Gene3D" id="3.40.50.720">
    <property type="entry name" value="NAD(P)-binding Rossmann-like Domain"/>
    <property type="match status" value="1"/>
</dbReference>
<dbReference type="SUPFAM" id="SSF51735">
    <property type="entry name" value="NAD(P)-binding Rossmann-fold domains"/>
    <property type="match status" value="1"/>
</dbReference>
<keyword evidence="3" id="KW-1185">Reference proteome</keyword>
<name>A0A7W7K8N8_9SPHN</name>
<dbReference type="CDD" id="cd05233">
    <property type="entry name" value="SDR_c"/>
    <property type="match status" value="1"/>
</dbReference>
<comment type="caution">
    <text evidence="2">The sequence shown here is derived from an EMBL/GenBank/DDBJ whole genome shotgun (WGS) entry which is preliminary data.</text>
</comment>
<dbReference type="PANTHER" id="PTHR42879:SF2">
    <property type="entry name" value="3-OXOACYL-[ACYL-CARRIER-PROTEIN] REDUCTASE FABG"/>
    <property type="match status" value="1"/>
</dbReference>
<dbReference type="Pfam" id="PF13561">
    <property type="entry name" value="adh_short_C2"/>
    <property type="match status" value="1"/>
</dbReference>
<accession>A0A7W7K8N8</accession>
<dbReference type="AlphaFoldDB" id="A0A7W7K8N8"/>
<evidence type="ECO:0000256" key="1">
    <source>
        <dbReference type="ARBA" id="ARBA00006484"/>
    </source>
</evidence>
<dbReference type="PRINTS" id="PR00081">
    <property type="entry name" value="GDHRDH"/>
</dbReference>
<dbReference type="EMBL" id="JACHLR010000005">
    <property type="protein sequence ID" value="MBB4858295.1"/>
    <property type="molecule type" value="Genomic_DNA"/>
</dbReference>